<dbReference type="SUPFAM" id="SSF47203">
    <property type="entry name" value="Acyl-CoA dehydrogenase C-terminal domain-like"/>
    <property type="match status" value="1"/>
</dbReference>
<sequence length="585" mass="63651">MGYQPRPQDQRFVLDAVLGTTAKLQALAPFAEFDESLQSQLLDEAARFVGGVIAPLNRIGDEAGCRFDKGEVTSPPGFREAYRALWQAGWPALSAAPEDGGQGLPSLMAAIVSEWLSASNQGFNMAPGLLHGAYECIKHHGSDELKQRYLPKLASGEWLATMCLSEAHAGSDLGQVRTQALPQADGSFRVSGSKIFISGGEHDLSDNIVHLVLCRVPGSPAGPKGLSLVLAPRMLPDGARNAVHCERIEEKMGLHASPTCQMRFDEATGWLIGEPGRGLQAMFVMMNSARLLTALQGIGLLDAAWQKADAYARERRQMRAPQVPPSRGPNDAADLIIEHPAMRRILDTQRGWIDGARVLAYRTALMLDVAKHTTDGAERERAQRWCSLITPVLKAACTQQGFDGASACLQVFGGHGYVREWGVEQIVRDARVSMLYEGTNEIQAIDLLVRKVLPDGGAGMGKLLIELRDELEASRDTDADAQRRLAQLRYLTTTVAMASHADPALPYEVADDYLRVVMLTLMAWAWARIDVAASGEPDTSRWSVPAAAFRRHSLPEFDMRLGIVKRACETVTAQAQANSQAQPVA</sequence>
<feature type="domain" description="Acyl-CoA dehydrogenase/oxidase N-terminal" evidence="7">
    <location>
        <begin position="38"/>
        <end position="157"/>
    </location>
</feature>
<keyword evidence="4" id="KW-0274">FAD</keyword>
<proteinExistence type="inferred from homology"/>
<comment type="caution">
    <text evidence="8">The sequence shown here is derived from an EMBL/GenBank/DDBJ whole genome shotgun (WGS) entry which is preliminary data.</text>
</comment>
<dbReference type="Pfam" id="PF02771">
    <property type="entry name" value="Acyl-CoA_dh_N"/>
    <property type="match status" value="1"/>
</dbReference>
<dbReference type="Gene3D" id="1.10.540.10">
    <property type="entry name" value="Acyl-CoA dehydrogenase/oxidase, N-terminal domain"/>
    <property type="match status" value="1"/>
</dbReference>
<dbReference type="Gene3D" id="2.40.110.10">
    <property type="entry name" value="Butyryl-CoA Dehydrogenase, subunit A, domain 2"/>
    <property type="match status" value="1"/>
</dbReference>
<evidence type="ECO:0000259" key="7">
    <source>
        <dbReference type="Pfam" id="PF02771"/>
    </source>
</evidence>
<evidence type="ECO:0000313" key="8">
    <source>
        <dbReference type="EMBL" id="MEJ8824673.1"/>
    </source>
</evidence>
<dbReference type="InterPro" id="IPR006091">
    <property type="entry name" value="Acyl-CoA_Oxase/DH_mid-dom"/>
</dbReference>
<accession>A0ABU8W4Y0</accession>
<dbReference type="PANTHER" id="PTHR42803">
    <property type="entry name" value="ACYL-COA DEHYDROGENASE"/>
    <property type="match status" value="1"/>
</dbReference>
<name>A0ABU8W4Y0_9BURK</name>
<evidence type="ECO:0000256" key="1">
    <source>
        <dbReference type="ARBA" id="ARBA00001974"/>
    </source>
</evidence>
<dbReference type="Gene3D" id="1.20.140.10">
    <property type="entry name" value="Butyryl-CoA Dehydrogenase, subunit A, domain 3"/>
    <property type="match status" value="1"/>
</dbReference>
<dbReference type="EMBL" id="JBBKZV010000015">
    <property type="protein sequence ID" value="MEJ8824673.1"/>
    <property type="molecule type" value="Genomic_DNA"/>
</dbReference>
<dbReference type="InterPro" id="IPR009075">
    <property type="entry name" value="AcylCo_DH/oxidase_C"/>
</dbReference>
<gene>
    <name evidence="8" type="ORF">WKW80_21980</name>
</gene>
<reference evidence="8 9" key="1">
    <citation type="submission" date="2024-03" db="EMBL/GenBank/DDBJ databases">
        <title>Novel species of the genus Variovorax.</title>
        <authorList>
            <person name="Liu Q."/>
            <person name="Xin Y.-H."/>
        </authorList>
    </citation>
    <scope>NUCLEOTIDE SEQUENCE [LARGE SCALE GENOMIC DNA]</scope>
    <source>
        <strain evidence="8 9">KACC 18501</strain>
    </source>
</reference>
<dbReference type="PANTHER" id="PTHR42803:SF1">
    <property type="entry name" value="BROAD-SPECIFICITY LINEAR ACYL-COA DEHYDROGENASE FADE5"/>
    <property type="match status" value="1"/>
</dbReference>
<feature type="domain" description="Acyl-CoA oxidase/dehydrogenase middle" evidence="6">
    <location>
        <begin position="162"/>
        <end position="266"/>
    </location>
</feature>
<feature type="domain" description="Acyl-CoA dehydrogenase/oxidase C-terminal" evidence="5">
    <location>
        <begin position="335"/>
        <end position="445"/>
    </location>
</feature>
<dbReference type="InterPro" id="IPR052166">
    <property type="entry name" value="Diverse_Acyl-CoA_DH"/>
</dbReference>
<keyword evidence="9" id="KW-1185">Reference proteome</keyword>
<evidence type="ECO:0000259" key="6">
    <source>
        <dbReference type="Pfam" id="PF02770"/>
    </source>
</evidence>
<evidence type="ECO:0000313" key="9">
    <source>
        <dbReference type="Proteomes" id="UP001363010"/>
    </source>
</evidence>
<evidence type="ECO:0000256" key="2">
    <source>
        <dbReference type="ARBA" id="ARBA00009347"/>
    </source>
</evidence>
<keyword evidence="3" id="KW-0285">Flavoprotein</keyword>
<dbReference type="Proteomes" id="UP001363010">
    <property type="component" value="Unassembled WGS sequence"/>
</dbReference>
<dbReference type="InterPro" id="IPR046373">
    <property type="entry name" value="Acyl-CoA_Oxase/DH_mid-dom_sf"/>
</dbReference>
<evidence type="ECO:0000256" key="3">
    <source>
        <dbReference type="ARBA" id="ARBA00022630"/>
    </source>
</evidence>
<protein>
    <submittedName>
        <fullName evidence="8">Acyl-CoA dehydrogenase family protein</fullName>
    </submittedName>
</protein>
<dbReference type="Pfam" id="PF02770">
    <property type="entry name" value="Acyl-CoA_dh_M"/>
    <property type="match status" value="1"/>
</dbReference>
<comment type="cofactor">
    <cofactor evidence="1">
        <name>FAD</name>
        <dbReference type="ChEBI" id="CHEBI:57692"/>
    </cofactor>
</comment>
<dbReference type="Pfam" id="PF00441">
    <property type="entry name" value="Acyl-CoA_dh_1"/>
    <property type="match status" value="1"/>
</dbReference>
<dbReference type="InterPro" id="IPR013786">
    <property type="entry name" value="AcylCoA_DH/ox_N"/>
</dbReference>
<dbReference type="InterPro" id="IPR009100">
    <property type="entry name" value="AcylCoA_DH/oxidase_NM_dom_sf"/>
</dbReference>
<dbReference type="InterPro" id="IPR036250">
    <property type="entry name" value="AcylCo_DH-like_C"/>
</dbReference>
<evidence type="ECO:0000259" key="5">
    <source>
        <dbReference type="Pfam" id="PF00441"/>
    </source>
</evidence>
<dbReference type="SUPFAM" id="SSF56645">
    <property type="entry name" value="Acyl-CoA dehydrogenase NM domain-like"/>
    <property type="match status" value="1"/>
</dbReference>
<evidence type="ECO:0000256" key="4">
    <source>
        <dbReference type="ARBA" id="ARBA00022827"/>
    </source>
</evidence>
<comment type="similarity">
    <text evidence="2">Belongs to the acyl-CoA dehydrogenase family.</text>
</comment>
<organism evidence="8 9">
    <name type="scientific">Variovorax humicola</name>
    <dbReference type="NCBI Taxonomy" id="1769758"/>
    <lineage>
        <taxon>Bacteria</taxon>
        <taxon>Pseudomonadati</taxon>
        <taxon>Pseudomonadota</taxon>
        <taxon>Betaproteobacteria</taxon>
        <taxon>Burkholderiales</taxon>
        <taxon>Comamonadaceae</taxon>
        <taxon>Variovorax</taxon>
    </lineage>
</organism>
<dbReference type="RefSeq" id="WP_340365692.1">
    <property type="nucleotide sequence ID" value="NZ_JBBKZV010000015.1"/>
</dbReference>
<dbReference type="InterPro" id="IPR037069">
    <property type="entry name" value="AcylCoA_DH/ox_N_sf"/>
</dbReference>